<sequence>MNDSVTVLYFAGLREQFGRGSETVALSADVLTVKDFLTARRQEDTTFEAVFSRFPRIRVAVNKVMGDLSTPVHNGDEIAFFPPMTGG</sequence>
<evidence type="ECO:0000313" key="1">
    <source>
        <dbReference type="EMBL" id="MCE0743967.1"/>
    </source>
</evidence>
<accession>A0ABS8VZC1</accession>
<dbReference type="Proteomes" id="UP001521074">
    <property type="component" value="Unassembled WGS sequence"/>
</dbReference>
<dbReference type="SUPFAM" id="SSF54285">
    <property type="entry name" value="MoaD/ThiS"/>
    <property type="match status" value="1"/>
</dbReference>
<dbReference type="Gene3D" id="3.10.20.30">
    <property type="match status" value="1"/>
</dbReference>
<reference evidence="1 2" key="1">
    <citation type="submission" date="2021-12" db="EMBL/GenBank/DDBJ databases">
        <title>Genome sequence of Acetobacter sicerae DmPark20a_162.</title>
        <authorList>
            <person name="Chaston J.M."/>
        </authorList>
    </citation>
    <scope>NUCLEOTIDE SEQUENCE [LARGE SCALE GENOMIC DNA]</scope>
    <source>
        <strain evidence="1 2">DmPark20a_162</strain>
    </source>
</reference>
<dbReference type="Pfam" id="PF02597">
    <property type="entry name" value="ThiS"/>
    <property type="match status" value="1"/>
</dbReference>
<dbReference type="RefSeq" id="WP_232877581.1">
    <property type="nucleotide sequence ID" value="NZ_JAJSOJ010000025.1"/>
</dbReference>
<proteinExistence type="predicted"/>
<comment type="caution">
    <text evidence="1">The sequence shown here is derived from an EMBL/GenBank/DDBJ whole genome shotgun (WGS) entry which is preliminary data.</text>
</comment>
<protein>
    <submittedName>
        <fullName evidence="1">MoaD/ThiS family protein</fullName>
    </submittedName>
</protein>
<name>A0ABS8VZC1_9PROT</name>
<dbReference type="InterPro" id="IPR003749">
    <property type="entry name" value="ThiS/MoaD-like"/>
</dbReference>
<gene>
    <name evidence="1" type="ORF">LWC05_08740</name>
</gene>
<dbReference type="CDD" id="cd00754">
    <property type="entry name" value="Ubl_MoaD"/>
    <property type="match status" value="1"/>
</dbReference>
<dbReference type="InterPro" id="IPR016155">
    <property type="entry name" value="Mopterin_synth/thiamin_S_b"/>
</dbReference>
<keyword evidence="2" id="KW-1185">Reference proteome</keyword>
<evidence type="ECO:0000313" key="2">
    <source>
        <dbReference type="Proteomes" id="UP001521074"/>
    </source>
</evidence>
<organism evidence="1 2">
    <name type="scientific">Acetobacter sicerae</name>
    <dbReference type="NCBI Taxonomy" id="85325"/>
    <lineage>
        <taxon>Bacteria</taxon>
        <taxon>Pseudomonadati</taxon>
        <taxon>Pseudomonadota</taxon>
        <taxon>Alphaproteobacteria</taxon>
        <taxon>Acetobacterales</taxon>
        <taxon>Acetobacteraceae</taxon>
        <taxon>Acetobacter</taxon>
    </lineage>
</organism>
<dbReference type="EMBL" id="JAJSOJ010000025">
    <property type="protein sequence ID" value="MCE0743967.1"/>
    <property type="molecule type" value="Genomic_DNA"/>
</dbReference>
<dbReference type="InterPro" id="IPR012675">
    <property type="entry name" value="Beta-grasp_dom_sf"/>
</dbReference>